<keyword evidence="2" id="KW-1185">Reference proteome</keyword>
<evidence type="ECO:0000313" key="1">
    <source>
        <dbReference type="EMBL" id="MCG2429857.1"/>
    </source>
</evidence>
<comment type="caution">
    <text evidence="1">The sequence shown here is derived from an EMBL/GenBank/DDBJ whole genome shotgun (WGS) entry which is preliminary data.</text>
</comment>
<proteinExistence type="predicted"/>
<evidence type="ECO:0000313" key="2">
    <source>
        <dbReference type="Proteomes" id="UP001139462"/>
    </source>
</evidence>
<sequence>MISERLILNHYSFSDFKDYFQLGSDIDVMKMVAGRINEECEARERFENMLNDNVENLIFEKFKVTL</sequence>
<protein>
    <submittedName>
        <fullName evidence="1">GNAT family N-acetyltransferase</fullName>
    </submittedName>
</protein>
<dbReference type="AlphaFoldDB" id="A0A9X1R0T5"/>
<accession>A0A9X1R0T5</accession>
<name>A0A9X1R0T5_9FLAO</name>
<dbReference type="EMBL" id="JAIRBB010000001">
    <property type="protein sequence ID" value="MCG2429857.1"/>
    <property type="molecule type" value="Genomic_DNA"/>
</dbReference>
<organism evidence="1 2">
    <name type="scientific">Aequorivita xiaoshiensis</name>
    <dbReference type="NCBI Taxonomy" id="2874476"/>
    <lineage>
        <taxon>Bacteria</taxon>
        <taxon>Pseudomonadati</taxon>
        <taxon>Bacteroidota</taxon>
        <taxon>Flavobacteriia</taxon>
        <taxon>Flavobacteriales</taxon>
        <taxon>Flavobacteriaceae</taxon>
        <taxon>Aequorivita</taxon>
    </lineage>
</organism>
<dbReference type="RefSeq" id="WP_237606601.1">
    <property type="nucleotide sequence ID" value="NZ_JAIRBB010000001.1"/>
</dbReference>
<gene>
    <name evidence="1" type="ORF">K8344_01895</name>
</gene>
<dbReference type="Proteomes" id="UP001139462">
    <property type="component" value="Unassembled WGS sequence"/>
</dbReference>
<reference evidence="1" key="1">
    <citation type="submission" date="2021-09" db="EMBL/GenBank/DDBJ databases">
        <title>Genome of Aequorivita sp. strain F64183.</title>
        <authorList>
            <person name="Wang Y."/>
        </authorList>
    </citation>
    <scope>NUCLEOTIDE SEQUENCE</scope>
    <source>
        <strain evidence="1">F64183</strain>
    </source>
</reference>